<dbReference type="EMBL" id="JACXVP010000004">
    <property type="protein sequence ID" value="KAG5610645.1"/>
    <property type="molecule type" value="Genomic_DNA"/>
</dbReference>
<sequence length="96" mass="10987">MVKNRSCWSPAHMTVWSLISSTSHPPSLKIRKWEGLRLQYILRCPNPSWLRENVQRSETPIHSPVPKSELVKRKRSKLGSKVAHDPLTLTPASHAQ</sequence>
<reference evidence="2 3" key="1">
    <citation type="submission" date="2020-09" db="EMBL/GenBank/DDBJ databases">
        <title>De no assembly of potato wild relative species, Solanum commersonii.</title>
        <authorList>
            <person name="Cho K."/>
        </authorList>
    </citation>
    <scope>NUCLEOTIDE SEQUENCE [LARGE SCALE GENOMIC DNA]</scope>
    <source>
        <strain evidence="2">LZ3.2</strain>
        <tissue evidence="2">Leaf</tissue>
    </source>
</reference>
<gene>
    <name evidence="2" type="ORF">H5410_021926</name>
</gene>
<dbReference type="AlphaFoldDB" id="A0A9J5ZDX5"/>
<feature type="region of interest" description="Disordered" evidence="1">
    <location>
        <begin position="54"/>
        <end position="96"/>
    </location>
</feature>
<name>A0A9J5ZDX5_SOLCO</name>
<organism evidence="2 3">
    <name type="scientific">Solanum commersonii</name>
    <name type="common">Commerson's wild potato</name>
    <name type="synonym">Commerson's nightshade</name>
    <dbReference type="NCBI Taxonomy" id="4109"/>
    <lineage>
        <taxon>Eukaryota</taxon>
        <taxon>Viridiplantae</taxon>
        <taxon>Streptophyta</taxon>
        <taxon>Embryophyta</taxon>
        <taxon>Tracheophyta</taxon>
        <taxon>Spermatophyta</taxon>
        <taxon>Magnoliopsida</taxon>
        <taxon>eudicotyledons</taxon>
        <taxon>Gunneridae</taxon>
        <taxon>Pentapetalae</taxon>
        <taxon>asterids</taxon>
        <taxon>lamiids</taxon>
        <taxon>Solanales</taxon>
        <taxon>Solanaceae</taxon>
        <taxon>Solanoideae</taxon>
        <taxon>Solaneae</taxon>
        <taxon>Solanum</taxon>
    </lineage>
</organism>
<evidence type="ECO:0000313" key="3">
    <source>
        <dbReference type="Proteomes" id="UP000824120"/>
    </source>
</evidence>
<accession>A0A9J5ZDX5</accession>
<protein>
    <submittedName>
        <fullName evidence="2">Uncharacterized protein</fullName>
    </submittedName>
</protein>
<dbReference type="Proteomes" id="UP000824120">
    <property type="component" value="Chromosome 4"/>
</dbReference>
<evidence type="ECO:0000256" key="1">
    <source>
        <dbReference type="SAM" id="MobiDB-lite"/>
    </source>
</evidence>
<proteinExistence type="predicted"/>
<comment type="caution">
    <text evidence="2">The sequence shown here is derived from an EMBL/GenBank/DDBJ whole genome shotgun (WGS) entry which is preliminary data.</text>
</comment>
<keyword evidence="3" id="KW-1185">Reference proteome</keyword>
<evidence type="ECO:0000313" key="2">
    <source>
        <dbReference type="EMBL" id="KAG5610645.1"/>
    </source>
</evidence>